<name>A0A4Y2BQN0_ARAVE</name>
<organism evidence="1 2">
    <name type="scientific">Araneus ventricosus</name>
    <name type="common">Orbweaver spider</name>
    <name type="synonym">Epeira ventricosa</name>
    <dbReference type="NCBI Taxonomy" id="182803"/>
    <lineage>
        <taxon>Eukaryota</taxon>
        <taxon>Metazoa</taxon>
        <taxon>Ecdysozoa</taxon>
        <taxon>Arthropoda</taxon>
        <taxon>Chelicerata</taxon>
        <taxon>Arachnida</taxon>
        <taxon>Araneae</taxon>
        <taxon>Araneomorphae</taxon>
        <taxon>Entelegynae</taxon>
        <taxon>Araneoidea</taxon>
        <taxon>Araneidae</taxon>
        <taxon>Araneus</taxon>
    </lineage>
</organism>
<evidence type="ECO:0000313" key="2">
    <source>
        <dbReference type="Proteomes" id="UP000499080"/>
    </source>
</evidence>
<dbReference type="AlphaFoldDB" id="A0A4Y2BQN0"/>
<reference evidence="1 2" key="1">
    <citation type="journal article" date="2019" name="Sci. Rep.">
        <title>Orb-weaving spider Araneus ventricosus genome elucidates the spidroin gene catalogue.</title>
        <authorList>
            <person name="Kono N."/>
            <person name="Nakamura H."/>
            <person name="Ohtoshi R."/>
            <person name="Moran D.A.P."/>
            <person name="Shinohara A."/>
            <person name="Yoshida Y."/>
            <person name="Fujiwara M."/>
            <person name="Mori M."/>
            <person name="Tomita M."/>
            <person name="Arakawa K."/>
        </authorList>
    </citation>
    <scope>NUCLEOTIDE SEQUENCE [LARGE SCALE GENOMIC DNA]</scope>
</reference>
<comment type="caution">
    <text evidence="1">The sequence shown here is derived from an EMBL/GenBank/DDBJ whole genome shotgun (WGS) entry which is preliminary data.</text>
</comment>
<dbReference type="EMBL" id="BGPR01000098">
    <property type="protein sequence ID" value="GBL93949.1"/>
    <property type="molecule type" value="Genomic_DNA"/>
</dbReference>
<accession>A0A4Y2BQN0</accession>
<sequence length="180" mass="20534">MRLGSVFDHPLFGWSNYDGNKSSTTVLERRNRALGAELFHLFALEKLTKEKKLFFPLPHFLGGPNCLLFKGTHLPLESCRSNQWECTLLQFQGRGGLVVRFRGRRVPDLKLDSTEDPPCMWACCRLNNTQSAKRPPAVVERKFWRGGCQLRCRPNHLTAVQNVEVCPKIVLVLLQSDTLV</sequence>
<dbReference type="Proteomes" id="UP000499080">
    <property type="component" value="Unassembled WGS sequence"/>
</dbReference>
<evidence type="ECO:0000313" key="1">
    <source>
        <dbReference type="EMBL" id="GBL93949.1"/>
    </source>
</evidence>
<keyword evidence="2" id="KW-1185">Reference proteome</keyword>
<proteinExistence type="predicted"/>
<protein>
    <submittedName>
        <fullName evidence="1">Uncharacterized protein</fullName>
    </submittedName>
</protein>
<gene>
    <name evidence="1" type="ORF">AVEN_76680_1</name>
</gene>